<dbReference type="NCBIfam" id="TIGR01930">
    <property type="entry name" value="AcCoA-C-Actrans"/>
    <property type="match status" value="1"/>
</dbReference>
<accession>A0A0J1FSU5</accession>
<comment type="caution">
    <text evidence="8">The sequence shown here is derived from an EMBL/GenBank/DDBJ whole genome shotgun (WGS) entry which is preliminary data.</text>
</comment>
<dbReference type="InterPro" id="IPR016039">
    <property type="entry name" value="Thiolase-like"/>
</dbReference>
<feature type="active site" description="Proton acceptor" evidence="4">
    <location>
        <position position="353"/>
    </location>
</feature>
<dbReference type="NCBIfam" id="NF005404">
    <property type="entry name" value="PRK06954.1"/>
    <property type="match status" value="1"/>
</dbReference>
<organism evidence="8 9">
    <name type="scientific">Caballeronia mineralivorans PML1(12)</name>
    <dbReference type="NCBI Taxonomy" id="908627"/>
    <lineage>
        <taxon>Bacteria</taxon>
        <taxon>Pseudomonadati</taxon>
        <taxon>Pseudomonadota</taxon>
        <taxon>Betaproteobacteria</taxon>
        <taxon>Burkholderiales</taxon>
        <taxon>Burkholderiaceae</taxon>
        <taxon>Caballeronia</taxon>
    </lineage>
</organism>
<dbReference type="OrthoDB" id="8558405at2"/>
<dbReference type="EC" id="2.3.1.9" evidence="8"/>
<proteinExistence type="inferred from homology"/>
<dbReference type="PROSITE" id="PS00099">
    <property type="entry name" value="THIOLASE_3"/>
    <property type="match status" value="1"/>
</dbReference>
<dbReference type="FunFam" id="3.40.47.10:FF:000010">
    <property type="entry name" value="Acetyl-CoA acetyltransferase (Thiolase)"/>
    <property type="match status" value="1"/>
</dbReference>
<dbReference type="GO" id="GO:0044281">
    <property type="term" value="P:small molecule metabolic process"/>
    <property type="evidence" value="ECO:0007669"/>
    <property type="project" value="UniProtKB-ARBA"/>
</dbReference>
<keyword evidence="2 5" id="KW-0808">Transferase</keyword>
<protein>
    <submittedName>
        <fullName evidence="8">Acetyl-CoA acetyltransferase</fullName>
        <ecNumber evidence="8">2.3.1.9</ecNumber>
    </submittedName>
</protein>
<evidence type="ECO:0000256" key="1">
    <source>
        <dbReference type="ARBA" id="ARBA00010982"/>
    </source>
</evidence>
<dbReference type="EMBL" id="AEJF01000171">
    <property type="protein sequence ID" value="KLU22878.1"/>
    <property type="molecule type" value="Genomic_DNA"/>
</dbReference>
<dbReference type="PANTHER" id="PTHR18919:SF138">
    <property type="entry name" value="ACETYL-COA C-ACETYLTRANSFERASE"/>
    <property type="match status" value="1"/>
</dbReference>
<evidence type="ECO:0000313" key="8">
    <source>
        <dbReference type="EMBL" id="KLU22878.1"/>
    </source>
</evidence>
<dbReference type="Gene3D" id="3.40.47.10">
    <property type="match status" value="2"/>
</dbReference>
<dbReference type="PIRSF" id="PIRSF000429">
    <property type="entry name" value="Ac-CoA_Ac_transf"/>
    <property type="match status" value="1"/>
</dbReference>
<sequence>MTDFADDPVVIVSAARTPMAAFQGDFAGVTAPQLGAVAIRAAVERAGLKPEQIEEAVMGCVLPAGLGQAPARQAALGAGLPLSTGSTTVNKMCGSGMRAAMFAHDMLLAGSADVIVAGGMESMTNAPYLLPKARGGMRMGHGQVLDHMFLDGLEDAYEKGRLMGAFAEQCAGAYKFSREAQDAFAVESLTRAKRANEDGSFDWEIAPVTVAGRKGDTVIDHDEQPFKANIEKISTLKPAFAKDGTVTAANASSISDGAAALVMMRASTAKRLRVTPLARVVGHSTFAQEPALFTTAPVGAIRKLLEKNGWRANEVDLFEINEAFAVVAMAAMREHDLPHDKVNVNGGACALGHPIGASGARILVTLIGALRQRGLKRGVASLCIGGGEATAMGIELV</sequence>
<dbReference type="InterPro" id="IPR020617">
    <property type="entry name" value="Thiolase_C"/>
</dbReference>
<dbReference type="AlphaFoldDB" id="A0A0J1FSU5"/>
<evidence type="ECO:0000256" key="5">
    <source>
        <dbReference type="RuleBase" id="RU003557"/>
    </source>
</evidence>
<dbReference type="GO" id="GO:0003985">
    <property type="term" value="F:acetyl-CoA C-acetyltransferase activity"/>
    <property type="evidence" value="ECO:0007669"/>
    <property type="project" value="UniProtKB-EC"/>
</dbReference>
<dbReference type="SUPFAM" id="SSF53901">
    <property type="entry name" value="Thiolase-like"/>
    <property type="match status" value="2"/>
</dbReference>
<keyword evidence="3 5" id="KW-0012">Acyltransferase</keyword>
<feature type="active site" description="Proton acceptor" evidence="4">
    <location>
        <position position="383"/>
    </location>
</feature>
<evidence type="ECO:0000256" key="4">
    <source>
        <dbReference type="PIRSR" id="PIRSR000429-1"/>
    </source>
</evidence>
<evidence type="ECO:0000256" key="3">
    <source>
        <dbReference type="ARBA" id="ARBA00023315"/>
    </source>
</evidence>
<dbReference type="PANTHER" id="PTHR18919">
    <property type="entry name" value="ACETYL-COA C-ACYLTRANSFERASE"/>
    <property type="match status" value="1"/>
</dbReference>
<dbReference type="Proteomes" id="UP000035963">
    <property type="component" value="Unassembled WGS sequence"/>
</dbReference>
<feature type="domain" description="Thiolase C-terminal" evidence="7">
    <location>
        <begin position="275"/>
        <end position="395"/>
    </location>
</feature>
<feature type="domain" description="Thiolase N-terminal" evidence="6">
    <location>
        <begin position="9"/>
        <end position="266"/>
    </location>
</feature>
<dbReference type="Pfam" id="PF02803">
    <property type="entry name" value="Thiolase_C"/>
    <property type="match status" value="1"/>
</dbReference>
<gene>
    <name evidence="8" type="ORF">EOS_28145</name>
</gene>
<reference evidence="8 9" key="1">
    <citation type="journal article" date="2015" name="Genome Announc.">
        <title>Draft Genome Sequence of Burkholderia sp. Strain PML1(12), an Ectomycorrhizosphere-Inhabiting Bacterium with Effective Mineral-Weathering Ability.</title>
        <authorList>
            <person name="Uroz S."/>
            <person name="Oger P."/>
        </authorList>
    </citation>
    <scope>NUCLEOTIDE SEQUENCE [LARGE SCALE GENOMIC DNA]</scope>
    <source>
        <strain evidence="9">PML1(12)</strain>
    </source>
</reference>
<evidence type="ECO:0000256" key="2">
    <source>
        <dbReference type="ARBA" id="ARBA00022679"/>
    </source>
</evidence>
<dbReference type="InterPro" id="IPR020610">
    <property type="entry name" value="Thiolase_AS"/>
</dbReference>
<name>A0A0J1FSU5_9BURK</name>
<dbReference type="InterPro" id="IPR020616">
    <property type="entry name" value="Thiolase_N"/>
</dbReference>
<keyword evidence="9" id="KW-1185">Reference proteome</keyword>
<evidence type="ECO:0000259" key="6">
    <source>
        <dbReference type="Pfam" id="PF00108"/>
    </source>
</evidence>
<dbReference type="RefSeq" id="WP_047895470.1">
    <property type="nucleotide sequence ID" value="NZ_AEJF01000171.1"/>
</dbReference>
<evidence type="ECO:0000259" key="7">
    <source>
        <dbReference type="Pfam" id="PF02803"/>
    </source>
</evidence>
<dbReference type="InterPro" id="IPR002155">
    <property type="entry name" value="Thiolase"/>
</dbReference>
<comment type="similarity">
    <text evidence="1 5">Belongs to the thiolase-like superfamily. Thiolase family.</text>
</comment>
<feature type="active site" description="Acyl-thioester intermediate" evidence="4">
    <location>
        <position position="93"/>
    </location>
</feature>
<dbReference type="Pfam" id="PF00108">
    <property type="entry name" value="Thiolase_N"/>
    <property type="match status" value="1"/>
</dbReference>
<evidence type="ECO:0000313" key="9">
    <source>
        <dbReference type="Proteomes" id="UP000035963"/>
    </source>
</evidence>
<dbReference type="PATRIC" id="fig|908627.4.peg.6295"/>
<dbReference type="CDD" id="cd00751">
    <property type="entry name" value="thiolase"/>
    <property type="match status" value="1"/>
</dbReference>